<reference evidence="3 4" key="1">
    <citation type="submission" date="2018-09" db="EMBL/GenBank/DDBJ databases">
        <title>Genomic investigation of the strawberry pathogen Phytophthora fragariae indicates pathogenicity is determined by transcriptional variation in three key races.</title>
        <authorList>
            <person name="Adams T.M."/>
            <person name="Armitage A.D."/>
            <person name="Sobczyk M.K."/>
            <person name="Bates H.J."/>
            <person name="Dunwell J.M."/>
            <person name="Nellist C.F."/>
            <person name="Harrison R.J."/>
        </authorList>
    </citation>
    <scope>NUCLEOTIDE SEQUENCE [LARGE SCALE GENOMIC DNA]</scope>
    <source>
        <strain evidence="3 4">SCRP249</strain>
    </source>
</reference>
<name>A0A6A3H2P8_9STRA</name>
<protein>
    <recommendedName>
        <fullName evidence="2">Integrase catalytic domain-containing protein</fullName>
    </recommendedName>
</protein>
<dbReference type="AlphaFoldDB" id="A0A6A3H2P8"/>
<organism evidence="3 4">
    <name type="scientific">Phytophthora rubi</name>
    <dbReference type="NCBI Taxonomy" id="129364"/>
    <lineage>
        <taxon>Eukaryota</taxon>
        <taxon>Sar</taxon>
        <taxon>Stramenopiles</taxon>
        <taxon>Oomycota</taxon>
        <taxon>Peronosporomycetes</taxon>
        <taxon>Peronosporales</taxon>
        <taxon>Peronosporaceae</taxon>
        <taxon>Phytophthora</taxon>
    </lineage>
</organism>
<feature type="domain" description="Integrase catalytic" evidence="2">
    <location>
        <begin position="1"/>
        <end position="85"/>
    </location>
</feature>
<dbReference type="InterPro" id="IPR012337">
    <property type="entry name" value="RNaseH-like_sf"/>
</dbReference>
<gene>
    <name evidence="3" type="ORF">PR001_g29397</name>
</gene>
<dbReference type="Proteomes" id="UP000429607">
    <property type="component" value="Unassembled WGS sequence"/>
</dbReference>
<evidence type="ECO:0000256" key="1">
    <source>
        <dbReference type="SAM" id="MobiDB-lite"/>
    </source>
</evidence>
<dbReference type="InterPro" id="IPR050951">
    <property type="entry name" value="Retrovirus_Pol_polyprotein"/>
</dbReference>
<evidence type="ECO:0000313" key="4">
    <source>
        <dbReference type="Proteomes" id="UP000429607"/>
    </source>
</evidence>
<dbReference type="PANTHER" id="PTHR37984:SF15">
    <property type="entry name" value="INTEGRASE CATALYTIC DOMAIN-CONTAINING PROTEIN"/>
    <property type="match status" value="1"/>
</dbReference>
<sequence length="431" mass="47658">MTGMVLDQLVSLLQAKQTNPVPYRPQMIGLVERFHRSWKDCVATFMADDKQNDRSGWVQCAVYAYNSANHSTVALSPNELMMGRRLTPPNELLRRTELTEVGELPQYHERLLAAMARGRVCAERARDKEQARQARYYDQNVRRRHVFKAGDRVWMYNPPRGPKATKFVHQWMGPMRIIEPVGYENFVLKREDKNGRAELIVAHVSFLVNYQPPVSLLPRIADDLAAQLEHEDSSTSTTDSSDKKAKSEYNYNDGVPVLSWWSCEDESIGTEPANTCLNTSCNPQETDGPVRWTADDGPPSLGGGRPDGSALPSTIAGTTPAGSWKTPAVRKSCNEGLLLKLAAAAMDRGGRRSEERSWAIATAGTAARGTPVRRSQSNVRLACTGGARQPGCTTVRLSEAEHTIESADQSRSGGYRVPPRASGSPRRTECS</sequence>
<dbReference type="EMBL" id="QXFV01005850">
    <property type="protein sequence ID" value="KAE8963362.1"/>
    <property type="molecule type" value="Genomic_DNA"/>
</dbReference>
<comment type="caution">
    <text evidence="3">The sequence shown here is derived from an EMBL/GenBank/DDBJ whole genome shotgun (WGS) entry which is preliminary data.</text>
</comment>
<dbReference type="InterPro" id="IPR001584">
    <property type="entry name" value="Integrase_cat-core"/>
</dbReference>
<dbReference type="Gene3D" id="3.30.420.10">
    <property type="entry name" value="Ribonuclease H-like superfamily/Ribonuclease H"/>
    <property type="match status" value="1"/>
</dbReference>
<feature type="region of interest" description="Disordered" evidence="1">
    <location>
        <begin position="400"/>
        <end position="431"/>
    </location>
</feature>
<dbReference type="PROSITE" id="PS50994">
    <property type="entry name" value="INTEGRASE"/>
    <property type="match status" value="1"/>
</dbReference>
<evidence type="ECO:0000259" key="2">
    <source>
        <dbReference type="PROSITE" id="PS50994"/>
    </source>
</evidence>
<feature type="region of interest" description="Disordered" evidence="1">
    <location>
        <begin position="228"/>
        <end position="248"/>
    </location>
</feature>
<accession>A0A6A3H2P8</accession>
<evidence type="ECO:0000313" key="3">
    <source>
        <dbReference type="EMBL" id="KAE8963362.1"/>
    </source>
</evidence>
<dbReference type="GO" id="GO:0003676">
    <property type="term" value="F:nucleic acid binding"/>
    <property type="evidence" value="ECO:0007669"/>
    <property type="project" value="InterPro"/>
</dbReference>
<proteinExistence type="predicted"/>
<dbReference type="PANTHER" id="PTHR37984">
    <property type="entry name" value="PROTEIN CBG26694"/>
    <property type="match status" value="1"/>
</dbReference>
<dbReference type="SUPFAM" id="SSF53098">
    <property type="entry name" value="Ribonuclease H-like"/>
    <property type="match status" value="1"/>
</dbReference>
<dbReference type="InterPro" id="IPR036397">
    <property type="entry name" value="RNaseH_sf"/>
</dbReference>
<dbReference type="GO" id="GO:0015074">
    <property type="term" value="P:DNA integration"/>
    <property type="evidence" value="ECO:0007669"/>
    <property type="project" value="InterPro"/>
</dbReference>
<feature type="region of interest" description="Disordered" evidence="1">
    <location>
        <begin position="281"/>
        <end position="312"/>
    </location>
</feature>